<name>A0ABS2YLZ0_POLSP</name>
<dbReference type="CDD" id="cd01852">
    <property type="entry name" value="AIG1"/>
    <property type="match status" value="1"/>
</dbReference>
<evidence type="ECO:0000256" key="4">
    <source>
        <dbReference type="SAM" id="MobiDB-lite"/>
    </source>
</evidence>
<dbReference type="Gene3D" id="3.40.50.300">
    <property type="entry name" value="P-loop containing nucleotide triphosphate hydrolases"/>
    <property type="match status" value="1"/>
</dbReference>
<evidence type="ECO:0000256" key="3">
    <source>
        <dbReference type="ARBA" id="ARBA00023134"/>
    </source>
</evidence>
<gene>
    <name evidence="6" type="primary">Gimap4_3</name>
    <name evidence="6" type="ORF">GTO93_0003413</name>
</gene>
<keyword evidence="3" id="KW-0342">GTP-binding</keyword>
<protein>
    <submittedName>
        <fullName evidence="6">GIMA4 GTPase</fullName>
    </submittedName>
</protein>
<feature type="region of interest" description="Disordered" evidence="4">
    <location>
        <begin position="218"/>
        <end position="270"/>
    </location>
</feature>
<proteinExistence type="inferred from homology"/>
<feature type="non-terminal residue" evidence="6">
    <location>
        <position position="285"/>
    </location>
</feature>
<dbReference type="PANTHER" id="PTHR10903">
    <property type="entry name" value="GTPASE, IMAP FAMILY MEMBER-RELATED"/>
    <property type="match status" value="1"/>
</dbReference>
<comment type="similarity">
    <text evidence="1">Belongs to the TRAFAC class TrmE-Era-EngA-EngB-Septin-like GTPase superfamily. AIG1/Toc34/Toc159-like paraseptin GTPase family. IAN subfamily.</text>
</comment>
<organism evidence="6 7">
    <name type="scientific">Polyodon spathula</name>
    <name type="common">North American paddlefish</name>
    <name type="synonym">Squalus spathula</name>
    <dbReference type="NCBI Taxonomy" id="7913"/>
    <lineage>
        <taxon>Eukaryota</taxon>
        <taxon>Metazoa</taxon>
        <taxon>Chordata</taxon>
        <taxon>Craniata</taxon>
        <taxon>Vertebrata</taxon>
        <taxon>Euteleostomi</taxon>
        <taxon>Actinopterygii</taxon>
        <taxon>Chondrostei</taxon>
        <taxon>Acipenseriformes</taxon>
        <taxon>Polyodontidae</taxon>
        <taxon>Polyodon</taxon>
    </lineage>
</organism>
<dbReference type="PANTHER" id="PTHR10903:SF62">
    <property type="entry name" value="GTPASE IMAP FAMILY MEMBER 4-LIKE-RELATED"/>
    <property type="match status" value="1"/>
</dbReference>
<feature type="domain" description="AIG1-type G" evidence="5">
    <location>
        <begin position="1"/>
        <end position="203"/>
    </location>
</feature>
<feature type="non-terminal residue" evidence="6">
    <location>
        <position position="1"/>
    </location>
</feature>
<evidence type="ECO:0000313" key="6">
    <source>
        <dbReference type="EMBL" id="MBN3287784.1"/>
    </source>
</evidence>
<evidence type="ECO:0000256" key="1">
    <source>
        <dbReference type="ARBA" id="ARBA00008535"/>
    </source>
</evidence>
<dbReference type="Pfam" id="PF04548">
    <property type="entry name" value="AIG1"/>
    <property type="match status" value="1"/>
</dbReference>
<dbReference type="PROSITE" id="PS51720">
    <property type="entry name" value="G_AIG1"/>
    <property type="match status" value="1"/>
</dbReference>
<reference evidence="6" key="1">
    <citation type="journal article" date="2021" name="Cell">
        <title>Tracing the genetic footprints of vertebrate landing in non-teleost ray-finned fishes.</title>
        <authorList>
            <person name="Bi X."/>
            <person name="Wang K."/>
            <person name="Yang L."/>
            <person name="Pan H."/>
            <person name="Jiang H."/>
            <person name="Wei Q."/>
            <person name="Fang M."/>
            <person name="Yu H."/>
            <person name="Zhu C."/>
            <person name="Cai Y."/>
            <person name="He Y."/>
            <person name="Gan X."/>
            <person name="Zeng H."/>
            <person name="Yu D."/>
            <person name="Zhu Y."/>
            <person name="Jiang H."/>
            <person name="Qiu Q."/>
            <person name="Yang H."/>
            <person name="Zhang Y.E."/>
            <person name="Wang W."/>
            <person name="Zhu M."/>
            <person name="He S."/>
            <person name="Zhang G."/>
        </authorList>
    </citation>
    <scope>NUCLEOTIDE SEQUENCE</scope>
    <source>
        <strain evidence="6">Pddl_001</strain>
    </source>
</reference>
<dbReference type="InterPro" id="IPR045058">
    <property type="entry name" value="GIMA/IAN/Toc"/>
</dbReference>
<keyword evidence="2" id="KW-0547">Nucleotide-binding</keyword>
<dbReference type="SUPFAM" id="SSF52540">
    <property type="entry name" value="P-loop containing nucleoside triphosphate hydrolases"/>
    <property type="match status" value="1"/>
</dbReference>
<dbReference type="InterPro" id="IPR006703">
    <property type="entry name" value="G_AIG1"/>
</dbReference>
<sequence>MVLLGKTGVGKSASGNTILGSKEFDSHTASCSVTRECRKGSVKVRGRRLYVVDTPGFFDTQLPKDEFDREIARCVSLCAPGPHAFLLVMPVGRYTEHEGETVQQIQERFSEEAWRHTLVLFTHGDELGGEPLEEFVRQNPRLQELVEKCGGRCHAFDNGNTGNRNQVRGLLGKIDAMLEGAGGGGGGGRGGGCYTNEMYREAEAAIARETERRVRERQAEIRREEEEIQQREAGMRQRERAVREQRERMEAERERERREVAEERKRLERSREELEQVKQRYCICS</sequence>
<accession>A0ABS2YLZ0</accession>
<dbReference type="InterPro" id="IPR027417">
    <property type="entry name" value="P-loop_NTPase"/>
</dbReference>
<evidence type="ECO:0000313" key="7">
    <source>
        <dbReference type="Proteomes" id="UP001166093"/>
    </source>
</evidence>
<dbReference type="Proteomes" id="UP001166093">
    <property type="component" value="Unassembled WGS sequence"/>
</dbReference>
<evidence type="ECO:0000259" key="5">
    <source>
        <dbReference type="PROSITE" id="PS51720"/>
    </source>
</evidence>
<dbReference type="EMBL" id="JAAWVQ010169113">
    <property type="protein sequence ID" value="MBN3287784.1"/>
    <property type="molecule type" value="Genomic_DNA"/>
</dbReference>
<evidence type="ECO:0000256" key="2">
    <source>
        <dbReference type="ARBA" id="ARBA00022741"/>
    </source>
</evidence>
<comment type="caution">
    <text evidence="6">The sequence shown here is derived from an EMBL/GenBank/DDBJ whole genome shotgun (WGS) entry which is preliminary data.</text>
</comment>
<keyword evidence="7" id="KW-1185">Reference proteome</keyword>